<evidence type="ECO:0000256" key="1">
    <source>
        <dbReference type="SAM" id="SignalP"/>
    </source>
</evidence>
<dbReference type="EMBL" id="CP131914">
    <property type="protein sequence ID" value="XCI79847.1"/>
    <property type="molecule type" value="Genomic_DNA"/>
</dbReference>
<dbReference type="KEGG" id="xin:Q7W82_16455"/>
<feature type="signal peptide" evidence="1">
    <location>
        <begin position="1"/>
        <end position="23"/>
    </location>
</feature>
<dbReference type="InterPro" id="IPR010281">
    <property type="entry name" value="DUF885"/>
</dbReference>
<dbReference type="RefSeq" id="WP_242159380.1">
    <property type="nucleotide sequence ID" value="NZ_CP131914.1"/>
</dbReference>
<gene>
    <name evidence="2" type="ORF">L3V74_07285</name>
    <name evidence="3" type="ORF">Q7W82_16455</name>
</gene>
<feature type="chain" id="PRO_5043493459" evidence="1">
    <location>
        <begin position="24"/>
        <end position="604"/>
    </location>
</feature>
<organism evidence="3">
    <name type="scientific">Xanthomonas indica</name>
    <dbReference type="NCBI Taxonomy" id="2912242"/>
    <lineage>
        <taxon>Bacteria</taxon>
        <taxon>Pseudomonadati</taxon>
        <taxon>Pseudomonadota</taxon>
        <taxon>Gammaproteobacteria</taxon>
        <taxon>Lysobacterales</taxon>
        <taxon>Lysobacteraceae</taxon>
        <taxon>Xanthomonas</taxon>
    </lineage>
</organism>
<dbReference type="PANTHER" id="PTHR33361">
    <property type="entry name" value="GLR0591 PROTEIN"/>
    <property type="match status" value="1"/>
</dbReference>
<keyword evidence="4" id="KW-1185">Reference proteome</keyword>
<dbReference type="PANTHER" id="PTHR33361:SF15">
    <property type="entry name" value="DUF885 FAMILY LIPOPROTEIN"/>
    <property type="match status" value="1"/>
</dbReference>
<keyword evidence="1" id="KW-0732">Signal</keyword>
<dbReference type="Proteomes" id="UP001430647">
    <property type="component" value="Unassembled WGS sequence"/>
</dbReference>
<evidence type="ECO:0000313" key="4">
    <source>
        <dbReference type="Proteomes" id="UP001430647"/>
    </source>
</evidence>
<reference evidence="2 4" key="1">
    <citation type="journal article" date="2022" name="Curr. Microbiol.">
        <title>Xanthomonas indica sp. nov., a Novel Member of Non-Pathogenic Xanthomonas Community from Healthy Rice Seeds.</title>
        <authorList>
            <person name="Rana R."/>
            <person name="Madhavan V.N."/>
            <person name="Saroha T."/>
            <person name="Bansal K."/>
            <person name="Kaur A."/>
            <person name="Sonti R.V."/>
            <person name="Patel H.K."/>
            <person name="Patil P.B."/>
        </authorList>
    </citation>
    <scope>NUCLEOTIDE SEQUENCE [LARGE SCALE GENOMIC DNA]</scope>
    <source>
        <strain evidence="2 4">PPL560</strain>
    </source>
</reference>
<evidence type="ECO:0000313" key="2">
    <source>
        <dbReference type="EMBL" id="MCI2261339.1"/>
    </source>
</evidence>
<sequence>MRKHLLAAALLAALAGCQKPADAPAAGNAAAGQAAATADAAADASFAALSKRAVDTWMQLSPVGATQTGDHRYDSELDDLSAAGRQKSLDASKQLLAELDKLDVAKLSRENQVDAAILRNQLQSDIWNSEVAQGWATDPQVYNGLAGGAIYGLMAREFAPLPERLKSATARMEKIPALFAQARANLDPARVSEISAKTVAKQNRGILSIVDSFIVPHIQELPQADAQRLQAAIEGLKQAVAEQQTWLDQTLVPNAKGDFRLGAEKYDQKLKFALNSSLSRADIKQRADAELKRVRQDMYGIARTVLKDKPGAPALVDAPSDEQQQKAIEAALELAYAQHPARDKVVEAAKASLADATDFVRKKDLVTLPDAPVDIILMPEFQRGVAVAYCDSPGPLDKNLKTFYAVSPIPDDWTAQQADSFLREYNSRMIHLLSIHEGVPGHYVEGWHSAKFPSTLRGVLRSGVFAEGWAVYTERMMQEQGYLDNDPLFHLVQLKFYLRSIANALLDQGVHVDGWSKEQALHLMVHDTFQQQSEAEGKWVRAQLTSAQLPTYFVGVQEHLDLRKAMQDKLGAKFNLKAYHDQVLSYGAPPVRFVRELMLDEPIK</sequence>
<dbReference type="PROSITE" id="PS51257">
    <property type="entry name" value="PROKAR_LIPOPROTEIN"/>
    <property type="match status" value="1"/>
</dbReference>
<reference evidence="2" key="2">
    <citation type="submission" date="2022-01" db="EMBL/GenBank/DDBJ databases">
        <authorList>
            <person name="Rana R."/>
            <person name="Patil P.B."/>
        </authorList>
    </citation>
    <scope>NUCLEOTIDE SEQUENCE</scope>
    <source>
        <strain evidence="2">PPL560</strain>
    </source>
</reference>
<evidence type="ECO:0000313" key="3">
    <source>
        <dbReference type="EMBL" id="XCI79847.1"/>
    </source>
</evidence>
<dbReference type="AlphaFoldDB" id="A0AAU8I375"/>
<protein>
    <submittedName>
        <fullName evidence="3">DUF885 domain-containing protein</fullName>
    </submittedName>
</protein>
<dbReference type="EMBL" id="JAKJPQ010000005">
    <property type="protein sequence ID" value="MCI2261339.1"/>
    <property type="molecule type" value="Genomic_DNA"/>
</dbReference>
<dbReference type="Pfam" id="PF05960">
    <property type="entry name" value="DUF885"/>
    <property type="match status" value="1"/>
</dbReference>
<accession>A0AAU8I375</accession>
<name>A0AAU8I375_9XANT</name>
<proteinExistence type="predicted"/>
<reference evidence="3" key="3">
    <citation type="submission" date="2023-08" db="EMBL/GenBank/DDBJ databases">
        <title>Complete genome sequence of Xanthomonas indica.</title>
        <authorList>
            <person name="Patil P.B."/>
            <person name="Rana R."/>
        </authorList>
    </citation>
    <scope>NUCLEOTIDE SEQUENCE</scope>
    <source>
        <strain evidence="3">PPL560</strain>
    </source>
</reference>